<organism evidence="2 3">
    <name type="scientific">Symbiodinium microadriaticum</name>
    <name type="common">Dinoflagellate</name>
    <name type="synonym">Zooxanthella microadriatica</name>
    <dbReference type="NCBI Taxonomy" id="2951"/>
    <lineage>
        <taxon>Eukaryota</taxon>
        <taxon>Sar</taxon>
        <taxon>Alveolata</taxon>
        <taxon>Dinophyceae</taxon>
        <taxon>Suessiales</taxon>
        <taxon>Symbiodiniaceae</taxon>
        <taxon>Symbiodinium</taxon>
    </lineage>
</organism>
<name>A0A1Q9E674_SYMMI</name>
<dbReference type="AlphaFoldDB" id="A0A1Q9E674"/>
<reference evidence="2 3" key="1">
    <citation type="submission" date="2016-02" db="EMBL/GenBank/DDBJ databases">
        <title>Genome analysis of coral dinoflagellate symbionts highlights evolutionary adaptations to a symbiotic lifestyle.</title>
        <authorList>
            <person name="Aranda M."/>
            <person name="Li Y."/>
            <person name="Liew Y.J."/>
            <person name="Baumgarten S."/>
            <person name="Simakov O."/>
            <person name="Wilson M."/>
            <person name="Piel J."/>
            <person name="Ashoor H."/>
            <person name="Bougouffa S."/>
            <person name="Bajic V.B."/>
            <person name="Ryu T."/>
            <person name="Ravasi T."/>
            <person name="Bayer T."/>
            <person name="Micklem G."/>
            <person name="Kim H."/>
            <person name="Bhak J."/>
            <person name="Lajeunesse T.C."/>
            <person name="Voolstra C.R."/>
        </authorList>
    </citation>
    <scope>NUCLEOTIDE SEQUENCE [LARGE SCALE GENOMIC DNA]</scope>
    <source>
        <strain evidence="2 3">CCMP2467</strain>
    </source>
</reference>
<comment type="caution">
    <text evidence="2">The sequence shown here is derived from an EMBL/GenBank/DDBJ whole genome shotgun (WGS) entry which is preliminary data.</text>
</comment>
<dbReference type="Proteomes" id="UP000186817">
    <property type="component" value="Unassembled WGS sequence"/>
</dbReference>
<dbReference type="EMBL" id="LSRX01000250">
    <property type="protein sequence ID" value="OLQ02908.1"/>
    <property type="molecule type" value="Genomic_DNA"/>
</dbReference>
<protein>
    <submittedName>
        <fullName evidence="2">Uncharacterized protein</fullName>
    </submittedName>
</protein>
<sequence length="199" mass="21388">MWTSRMTRGPSRGDSASVPPPPTETLKRKKKAPPTEPRERKRTRGQATDKHGGEESLRQLIRAALDEELDAFVSPALDKVRGTEKSKEPDPRGALRDLVAQVQGLADVRRFVDEQLAADLGSRVRACCAASKGRMAAPAAPTRQATSQRLPLAAASVPLPSRPMPTPTAITSSQASGRSALLPFRSHSAAPCSAVRVRR</sequence>
<keyword evidence="3" id="KW-1185">Reference proteome</keyword>
<feature type="compositionally biased region" description="Basic and acidic residues" evidence="1">
    <location>
        <begin position="47"/>
        <end position="57"/>
    </location>
</feature>
<evidence type="ECO:0000313" key="3">
    <source>
        <dbReference type="Proteomes" id="UP000186817"/>
    </source>
</evidence>
<evidence type="ECO:0000313" key="2">
    <source>
        <dbReference type="EMBL" id="OLQ02908.1"/>
    </source>
</evidence>
<dbReference type="OrthoDB" id="10445274at2759"/>
<feature type="region of interest" description="Disordered" evidence="1">
    <location>
        <begin position="157"/>
        <end position="182"/>
    </location>
</feature>
<accession>A0A1Q9E674</accession>
<gene>
    <name evidence="2" type="ORF">AK812_SmicGene14152</name>
</gene>
<feature type="compositionally biased region" description="Polar residues" evidence="1">
    <location>
        <begin position="168"/>
        <end position="177"/>
    </location>
</feature>
<feature type="region of interest" description="Disordered" evidence="1">
    <location>
        <begin position="1"/>
        <end position="58"/>
    </location>
</feature>
<feature type="compositionally biased region" description="Basic and acidic residues" evidence="1">
    <location>
        <begin position="78"/>
        <end position="95"/>
    </location>
</feature>
<proteinExistence type="predicted"/>
<evidence type="ECO:0000256" key="1">
    <source>
        <dbReference type="SAM" id="MobiDB-lite"/>
    </source>
</evidence>
<feature type="region of interest" description="Disordered" evidence="1">
    <location>
        <begin position="75"/>
        <end position="95"/>
    </location>
</feature>